<evidence type="ECO:0000256" key="14">
    <source>
        <dbReference type="ARBA" id="ARBA00038000"/>
    </source>
</evidence>
<evidence type="ECO:0000256" key="8">
    <source>
        <dbReference type="ARBA" id="ARBA00022771"/>
    </source>
</evidence>
<dbReference type="PROSITE" id="PS50893">
    <property type="entry name" value="ABC_TRANSPORTER_2"/>
    <property type="match status" value="2"/>
</dbReference>
<evidence type="ECO:0000256" key="1">
    <source>
        <dbReference type="ARBA" id="ARBA00004496"/>
    </source>
</evidence>
<dbReference type="GO" id="GO:0005737">
    <property type="term" value="C:cytoplasm"/>
    <property type="evidence" value="ECO:0007669"/>
    <property type="project" value="UniProtKB-SubCell"/>
</dbReference>
<dbReference type="InterPro" id="IPR003439">
    <property type="entry name" value="ABC_transporter-like_ATP-bd"/>
</dbReference>
<gene>
    <name evidence="18" type="primary">uvrA1</name>
    <name evidence="18" type="ORF">GCM10011514_17580</name>
</gene>
<keyword evidence="8" id="KW-0863">Zinc-finger</keyword>
<dbReference type="GO" id="GO:0006289">
    <property type="term" value="P:nucleotide-excision repair"/>
    <property type="evidence" value="ECO:0007669"/>
    <property type="project" value="InterPro"/>
</dbReference>
<comment type="similarity">
    <text evidence="14">Belongs to the ABC transporter superfamily. UvrA family.</text>
</comment>
<evidence type="ECO:0000256" key="2">
    <source>
        <dbReference type="ARBA" id="ARBA00022490"/>
    </source>
</evidence>
<evidence type="ECO:0000256" key="10">
    <source>
        <dbReference type="ARBA" id="ARBA00022840"/>
    </source>
</evidence>
<evidence type="ECO:0000256" key="5">
    <source>
        <dbReference type="ARBA" id="ARBA00022741"/>
    </source>
</evidence>
<evidence type="ECO:0000256" key="4">
    <source>
        <dbReference type="ARBA" id="ARBA00022737"/>
    </source>
</evidence>
<dbReference type="Gene3D" id="1.10.8.280">
    <property type="entry name" value="ABC transporter ATPase domain-like"/>
    <property type="match status" value="1"/>
</dbReference>
<keyword evidence="11" id="KW-0267">Excision nuclease</keyword>
<dbReference type="InterPro" id="IPR013815">
    <property type="entry name" value="ATP_grasp_subdomain_1"/>
</dbReference>
<dbReference type="Gene3D" id="3.30.1490.20">
    <property type="entry name" value="ATP-grasp fold, A domain"/>
    <property type="match status" value="1"/>
</dbReference>
<dbReference type="InterPro" id="IPR041552">
    <property type="entry name" value="UvrA_DNA-bd"/>
</dbReference>
<evidence type="ECO:0000256" key="16">
    <source>
        <dbReference type="ARBA" id="ARBA00042156"/>
    </source>
</evidence>
<evidence type="ECO:0000256" key="6">
    <source>
        <dbReference type="ARBA" id="ARBA00022763"/>
    </source>
</evidence>
<dbReference type="EMBL" id="BMKK01000003">
    <property type="protein sequence ID" value="GGD53874.1"/>
    <property type="molecule type" value="Genomic_DNA"/>
</dbReference>
<dbReference type="InterPro" id="IPR004602">
    <property type="entry name" value="UvrA"/>
</dbReference>
<evidence type="ECO:0000256" key="11">
    <source>
        <dbReference type="ARBA" id="ARBA00022881"/>
    </source>
</evidence>
<dbReference type="PANTHER" id="PTHR43152">
    <property type="entry name" value="UVRABC SYSTEM PROTEIN A"/>
    <property type="match status" value="1"/>
</dbReference>
<dbReference type="Pfam" id="PF17760">
    <property type="entry name" value="UvrA_inter"/>
    <property type="match status" value="1"/>
</dbReference>
<keyword evidence="7" id="KW-0228">DNA excision</keyword>
<dbReference type="GO" id="GO:0004518">
    <property type="term" value="F:nuclease activity"/>
    <property type="evidence" value="ECO:0007669"/>
    <property type="project" value="UniProtKB-KW"/>
</dbReference>
<evidence type="ECO:0000256" key="7">
    <source>
        <dbReference type="ARBA" id="ARBA00022769"/>
    </source>
</evidence>
<keyword evidence="3" id="KW-0479">Metal-binding</keyword>
<dbReference type="NCBIfam" id="TIGR00630">
    <property type="entry name" value="uvra"/>
    <property type="match status" value="1"/>
</dbReference>
<dbReference type="GO" id="GO:0008270">
    <property type="term" value="F:zinc ion binding"/>
    <property type="evidence" value="ECO:0007669"/>
    <property type="project" value="UniProtKB-KW"/>
</dbReference>
<dbReference type="RefSeq" id="WP_188765692.1">
    <property type="nucleotide sequence ID" value="NZ_BMKK01000003.1"/>
</dbReference>
<proteinExistence type="inferred from homology"/>
<keyword evidence="19" id="KW-1185">Reference proteome</keyword>
<evidence type="ECO:0000256" key="12">
    <source>
        <dbReference type="ARBA" id="ARBA00023125"/>
    </source>
</evidence>
<dbReference type="Pfam" id="PF17755">
    <property type="entry name" value="UvrA_DNA-bind"/>
    <property type="match status" value="1"/>
</dbReference>
<keyword evidence="6" id="KW-0227">DNA damage</keyword>
<keyword evidence="4" id="KW-0677">Repeat</keyword>
<dbReference type="InterPro" id="IPR041102">
    <property type="entry name" value="UvrA_inter"/>
</dbReference>
<keyword evidence="5" id="KW-0547">Nucleotide-binding</keyword>
<dbReference type="GO" id="GO:0005524">
    <property type="term" value="F:ATP binding"/>
    <property type="evidence" value="ECO:0007669"/>
    <property type="project" value="UniProtKB-KW"/>
</dbReference>
<dbReference type="GO" id="GO:0009380">
    <property type="term" value="C:excinuclease repair complex"/>
    <property type="evidence" value="ECO:0007669"/>
    <property type="project" value="InterPro"/>
</dbReference>
<feature type="domain" description="ABC transporter" evidence="17">
    <location>
        <begin position="266"/>
        <end position="594"/>
    </location>
</feature>
<keyword evidence="13" id="KW-0234">DNA repair</keyword>
<dbReference type="InterPro" id="IPR027417">
    <property type="entry name" value="P-loop_NTPase"/>
</dbReference>
<evidence type="ECO:0000313" key="18">
    <source>
        <dbReference type="EMBL" id="GGD53874.1"/>
    </source>
</evidence>
<dbReference type="Gene3D" id="3.40.50.300">
    <property type="entry name" value="P-loop containing nucleotide triphosphate hydrolases"/>
    <property type="match status" value="2"/>
</dbReference>
<feature type="domain" description="ABC transporter" evidence="17">
    <location>
        <begin position="616"/>
        <end position="949"/>
    </location>
</feature>
<comment type="subcellular location">
    <subcellularLocation>
        <location evidence="1">Cytoplasm</location>
    </subcellularLocation>
</comment>
<dbReference type="Gene3D" id="1.20.1580.10">
    <property type="entry name" value="ABC transporter ATPase like domain"/>
    <property type="match status" value="2"/>
</dbReference>
<organism evidence="18 19">
    <name type="scientific">Emticicia aquatilis</name>
    <dbReference type="NCBI Taxonomy" id="1537369"/>
    <lineage>
        <taxon>Bacteria</taxon>
        <taxon>Pseudomonadati</taxon>
        <taxon>Bacteroidota</taxon>
        <taxon>Cytophagia</taxon>
        <taxon>Cytophagales</taxon>
        <taxon>Leadbetterellaceae</taxon>
        <taxon>Emticicia</taxon>
    </lineage>
</organism>
<evidence type="ECO:0000256" key="3">
    <source>
        <dbReference type="ARBA" id="ARBA00022723"/>
    </source>
</evidence>
<keyword evidence="9" id="KW-0862">Zinc</keyword>
<evidence type="ECO:0000259" key="17">
    <source>
        <dbReference type="PROSITE" id="PS50893"/>
    </source>
</evidence>
<keyword evidence="10" id="KW-0067">ATP-binding</keyword>
<evidence type="ECO:0000256" key="13">
    <source>
        <dbReference type="ARBA" id="ARBA00023204"/>
    </source>
</evidence>
<evidence type="ECO:0000313" key="19">
    <source>
        <dbReference type="Proteomes" id="UP000609064"/>
    </source>
</evidence>
<dbReference type="SUPFAM" id="SSF52540">
    <property type="entry name" value="P-loop containing nucleoside triphosphate hydrolases"/>
    <property type="match status" value="3"/>
</dbReference>
<protein>
    <recommendedName>
        <fullName evidence="15">UvrABC system protein A</fullName>
    </recommendedName>
    <alternativeName>
        <fullName evidence="16">Excinuclease ABC subunit A</fullName>
    </alternativeName>
</protein>
<dbReference type="InterPro" id="IPR017871">
    <property type="entry name" value="ABC_transporter-like_CS"/>
</dbReference>
<reference evidence="18" key="2">
    <citation type="submission" date="2020-09" db="EMBL/GenBank/DDBJ databases">
        <authorList>
            <person name="Sun Q."/>
            <person name="Zhou Y."/>
        </authorList>
    </citation>
    <scope>NUCLEOTIDE SEQUENCE</scope>
    <source>
        <strain evidence="18">CGMCC 1.15958</strain>
    </source>
</reference>
<reference evidence="18" key="1">
    <citation type="journal article" date="2014" name="Int. J. Syst. Evol. Microbiol.">
        <title>Complete genome sequence of Corynebacterium casei LMG S-19264T (=DSM 44701T), isolated from a smear-ripened cheese.</title>
        <authorList>
            <consortium name="US DOE Joint Genome Institute (JGI-PGF)"/>
            <person name="Walter F."/>
            <person name="Albersmeier A."/>
            <person name="Kalinowski J."/>
            <person name="Ruckert C."/>
        </authorList>
    </citation>
    <scope>NUCLEOTIDE SEQUENCE</scope>
    <source>
        <strain evidence="18">CGMCC 1.15958</strain>
    </source>
</reference>
<dbReference type="AlphaFoldDB" id="A0A916YNK3"/>
<dbReference type="GO" id="GO:0003677">
    <property type="term" value="F:DNA binding"/>
    <property type="evidence" value="ECO:0007669"/>
    <property type="project" value="UniProtKB-KW"/>
</dbReference>
<dbReference type="PANTHER" id="PTHR43152:SF3">
    <property type="entry name" value="UVRABC SYSTEM PROTEIN A"/>
    <property type="match status" value="1"/>
</dbReference>
<accession>A0A916YNK3</accession>
<evidence type="ECO:0000256" key="9">
    <source>
        <dbReference type="ARBA" id="ARBA00022833"/>
    </source>
</evidence>
<keyword evidence="2" id="KW-0963">Cytoplasm</keyword>
<evidence type="ECO:0000256" key="15">
    <source>
        <dbReference type="ARBA" id="ARBA00039316"/>
    </source>
</evidence>
<dbReference type="Proteomes" id="UP000609064">
    <property type="component" value="Unassembled WGS sequence"/>
</dbReference>
<dbReference type="GO" id="GO:0016887">
    <property type="term" value="F:ATP hydrolysis activity"/>
    <property type="evidence" value="ECO:0007669"/>
    <property type="project" value="InterPro"/>
</dbReference>
<keyword evidence="12" id="KW-0238">DNA-binding</keyword>
<dbReference type="PROSITE" id="PS00211">
    <property type="entry name" value="ABC_TRANSPORTER_1"/>
    <property type="match status" value="1"/>
</dbReference>
<name>A0A916YNK3_9BACT</name>
<sequence length="952" mass="106283">MNNTQNTHHTDVESLDPKQYIIIKGAKVNNLKNIDVAIPRNKLVVVTGLSGSGKSSLAFDTLFAEGQRMYVESLSSYARQFLGRMEKPEVDYIKGVSPAIAIEQKVATKNPRSTVGTTTEIYDYLKLLFARAGITYSPVSGQEVRKDTVTDVVNFILSHEEGTRVMVLTPLKVKEGRKIEKELELLLQKGYTRIVVDGEIKQIEELQEAKIKLSTEQDLEILIDRNVVKHDDEDTQFRFSDSVQTSFFEGEGECIVDVISTNAETGERQTIRSTFSDKFELDGIAFEEPSVNLFTFNNPYGACKRCEGFGKVLGIDPELVIPDKNLSVFEGAIAPWRSERMSEWLAPLLRNGIRFDFPIHRSYKDLTPEQQQLLWTGNEYFQGLDAFFADIESQVHKVQYRVMLSRYRGRTDCPDCRGSRLRKDASYVKIGGASIVDLVLMPISDLAVFFKNLALPDYQKAVSKRILIEIDSRLEFMERVGLGYLTLNRLASSLSGGEFQRIKLATSLGSSLVGSMYILDEPSIGLHPRDTQRLVSVLESLRDMGNTVVVVEHEEEVMRAADQIIDIGPNAGRLGGELIFQGSWAEINKKSSEKNISHTINFLTGIDQIPVPIQRRKPTDFIELKGARENNLKEVDVKFPLGVLTVVTGVSGSGKSTLVRKILFPAIARLKGEYSEEAGKYAGLVGSLDRITQVEMIDQNPIGKSSRSNPVTYIKAYDYIRQMMAEQQLSKARDYKPAFFSFNVDGGRCEACQGEGEQTIEMQFMADVRLKCESCGGKRFKQEILEVKYNEKDIADILAMTVDEAIEFFSVSEPKLADKLRPLQDVGLGYIGLGQSSSTLSGGEAQRVKLAFFLSKGNADKGKTLFVFDEPTTGLHFHDIKKLLKAINALVDQGDTVIIIEHNMEVIKSADWIIDLGPEGGEKGGYLTFEGTPEEMVKLEGNYTADFLKGKL</sequence>
<comment type="caution">
    <text evidence="18">The sequence shown here is derived from an EMBL/GenBank/DDBJ whole genome shotgun (WGS) entry which is preliminary data.</text>
</comment>